<name>A0A0E9QZ44_ANGAN</name>
<reference evidence="1" key="2">
    <citation type="journal article" date="2015" name="Fish Shellfish Immunol.">
        <title>Early steps in the European eel (Anguilla anguilla)-Vibrio vulnificus interaction in the gills: Role of the RtxA13 toxin.</title>
        <authorList>
            <person name="Callol A."/>
            <person name="Pajuelo D."/>
            <person name="Ebbesson L."/>
            <person name="Teles M."/>
            <person name="MacKenzie S."/>
            <person name="Amaro C."/>
        </authorList>
    </citation>
    <scope>NUCLEOTIDE SEQUENCE</scope>
</reference>
<protein>
    <submittedName>
        <fullName evidence="1">Uncharacterized protein</fullName>
    </submittedName>
</protein>
<proteinExistence type="predicted"/>
<dbReference type="AlphaFoldDB" id="A0A0E9QZ44"/>
<evidence type="ECO:0000313" key="1">
    <source>
        <dbReference type="EMBL" id="JAH21343.1"/>
    </source>
</evidence>
<accession>A0A0E9QZ44</accession>
<sequence>MALFTSIHIANLGGFQVLLSLAIQLNQQSCFVKYPTS</sequence>
<dbReference type="EMBL" id="GBXM01087234">
    <property type="protein sequence ID" value="JAH21343.1"/>
    <property type="molecule type" value="Transcribed_RNA"/>
</dbReference>
<organism evidence="1">
    <name type="scientific">Anguilla anguilla</name>
    <name type="common">European freshwater eel</name>
    <name type="synonym">Muraena anguilla</name>
    <dbReference type="NCBI Taxonomy" id="7936"/>
    <lineage>
        <taxon>Eukaryota</taxon>
        <taxon>Metazoa</taxon>
        <taxon>Chordata</taxon>
        <taxon>Craniata</taxon>
        <taxon>Vertebrata</taxon>
        <taxon>Euteleostomi</taxon>
        <taxon>Actinopterygii</taxon>
        <taxon>Neopterygii</taxon>
        <taxon>Teleostei</taxon>
        <taxon>Anguilliformes</taxon>
        <taxon>Anguillidae</taxon>
        <taxon>Anguilla</taxon>
    </lineage>
</organism>
<reference evidence="1" key="1">
    <citation type="submission" date="2014-11" db="EMBL/GenBank/DDBJ databases">
        <authorList>
            <person name="Amaro Gonzalez C."/>
        </authorList>
    </citation>
    <scope>NUCLEOTIDE SEQUENCE</scope>
</reference>